<accession>A0A8J2TAE8</accession>
<comment type="similarity">
    <text evidence="2 3">Belongs to the small heat shock protein (HSP20) family.</text>
</comment>
<feature type="compositionally biased region" description="Basic residues" evidence="4">
    <location>
        <begin position="35"/>
        <end position="53"/>
    </location>
</feature>
<dbReference type="OrthoDB" id="5511210at2759"/>
<dbReference type="PANTHER" id="PTHR11527">
    <property type="entry name" value="HEAT-SHOCK PROTEIN 20 FAMILY MEMBER"/>
    <property type="match status" value="1"/>
</dbReference>
<evidence type="ECO:0000256" key="2">
    <source>
        <dbReference type="PROSITE-ProRule" id="PRU00285"/>
    </source>
</evidence>
<evidence type="ECO:0000256" key="4">
    <source>
        <dbReference type="SAM" id="MobiDB-lite"/>
    </source>
</evidence>
<keyword evidence="1" id="KW-0346">Stress response</keyword>
<dbReference type="CDD" id="cd06464">
    <property type="entry name" value="ACD_sHsps-like"/>
    <property type="match status" value="1"/>
</dbReference>
<dbReference type="Proteomes" id="UP000019375">
    <property type="component" value="Unassembled WGS sequence"/>
</dbReference>
<dbReference type="InterPro" id="IPR008978">
    <property type="entry name" value="HSP20-like_chaperone"/>
</dbReference>
<dbReference type="InterPro" id="IPR002068">
    <property type="entry name" value="A-crystallin/Hsp20_dom"/>
</dbReference>
<name>A0A8J2TAE8_ZYGB2</name>
<feature type="compositionally biased region" description="Basic and acidic residues" evidence="4">
    <location>
        <begin position="54"/>
        <end position="71"/>
    </location>
</feature>
<keyword evidence="7" id="KW-1185">Reference proteome</keyword>
<evidence type="ECO:0000313" key="6">
    <source>
        <dbReference type="EMBL" id="CDF91269.1"/>
    </source>
</evidence>
<dbReference type="Gene3D" id="2.60.40.790">
    <property type="match status" value="1"/>
</dbReference>
<evidence type="ECO:0000259" key="5">
    <source>
        <dbReference type="PROSITE" id="PS01031"/>
    </source>
</evidence>
<evidence type="ECO:0000313" key="7">
    <source>
        <dbReference type="Proteomes" id="UP000019375"/>
    </source>
</evidence>
<dbReference type="SUPFAM" id="SSF49764">
    <property type="entry name" value="HSP20-like chaperones"/>
    <property type="match status" value="1"/>
</dbReference>
<sequence>MSYHAPYLSFFDAVNNEVNDFNKALGNHGNNDHVPRHHVHARGHHRKGGRHGRKASDREMHKKHAEGHGEGRGGLTADLDNWFGDDEWSLLPSDDLDAAVITPPVDLLEHDSSYELNVTIPGVKDKKSINVEYHKEKNQIIIFGEVPSVITKENKDKVKVQEVVSGSFKRVISLPGYPGIDADNIKADYSSGVLSLDIPKLKPAEPNDSVQKIPVSSQDSWRE</sequence>
<proteinExistence type="inferred from homology"/>
<dbReference type="Pfam" id="PF00011">
    <property type="entry name" value="HSP20"/>
    <property type="match status" value="1"/>
</dbReference>
<gene>
    <name evidence="6" type="ORF">BN860_03510g</name>
</gene>
<feature type="region of interest" description="Disordered" evidence="4">
    <location>
        <begin position="25"/>
        <end position="75"/>
    </location>
</feature>
<organism evidence="6 7">
    <name type="scientific">Zygosaccharomyces bailii (strain CLIB 213 / ATCC 58445 / CBS 680 / BCRC 21525 / NBRC 1098 / NCYC 1416 / NRRL Y-2227)</name>
    <dbReference type="NCBI Taxonomy" id="1333698"/>
    <lineage>
        <taxon>Eukaryota</taxon>
        <taxon>Fungi</taxon>
        <taxon>Dikarya</taxon>
        <taxon>Ascomycota</taxon>
        <taxon>Saccharomycotina</taxon>
        <taxon>Saccharomycetes</taxon>
        <taxon>Saccharomycetales</taxon>
        <taxon>Saccharomycetaceae</taxon>
        <taxon>Zygosaccharomyces</taxon>
    </lineage>
</organism>
<dbReference type="InterPro" id="IPR031107">
    <property type="entry name" value="Small_HSP"/>
</dbReference>
<reference evidence="7" key="1">
    <citation type="journal article" date="2013" name="Genome Announc.">
        <title>Genome sequence of the food spoilage yeast Zygosaccharomyces bailii CLIB 213(T).</title>
        <authorList>
            <person name="Galeote V."/>
            <person name="Bigey F."/>
            <person name="Devillers H."/>
            <person name="Neuveglise C."/>
            <person name="Dequin S."/>
        </authorList>
    </citation>
    <scope>NUCLEOTIDE SEQUENCE [LARGE SCALE GENOMIC DNA]</scope>
    <source>
        <strain evidence="7">CLIB 213 / ATCC 58445 / CBS 680 / CCRC 21525 / NBRC 1098 / NCYC 1416 / NRRL Y-2227</strain>
    </source>
</reference>
<feature type="domain" description="SHSP" evidence="5">
    <location>
        <begin position="96"/>
        <end position="216"/>
    </location>
</feature>
<protein>
    <submittedName>
        <fullName evidence="6">ZYBA0S10-03510g1_1</fullName>
    </submittedName>
</protein>
<dbReference type="EMBL" id="HG316463">
    <property type="protein sequence ID" value="CDF91269.1"/>
    <property type="molecule type" value="Genomic_DNA"/>
</dbReference>
<dbReference type="AlphaFoldDB" id="A0A8J2TAE8"/>
<evidence type="ECO:0000256" key="3">
    <source>
        <dbReference type="RuleBase" id="RU003616"/>
    </source>
</evidence>
<dbReference type="PROSITE" id="PS01031">
    <property type="entry name" value="SHSP"/>
    <property type="match status" value="1"/>
</dbReference>
<evidence type="ECO:0000256" key="1">
    <source>
        <dbReference type="ARBA" id="ARBA00023016"/>
    </source>
</evidence>